<reference evidence="3" key="1">
    <citation type="journal article" date="2023" name="Int. J. Syst. Evol. Microbiol.">
        <title>Streptomyces meridianus sp. nov. isolated from brackish water of the Tagus estuary in Alcochete, Portugal.</title>
        <authorList>
            <person name="Santos J.D.N."/>
            <person name="Klimek D."/>
            <person name="Calusinska M."/>
            <person name="Lobo Da Cunha A."/>
            <person name="Catita J."/>
            <person name="Goncalves H."/>
            <person name="Gonzalez I."/>
            <person name="Reyes F."/>
            <person name="Lage O.M."/>
        </authorList>
    </citation>
    <scope>NUCLEOTIDE SEQUENCE</scope>
    <source>
        <strain evidence="3">MTZ3.1</strain>
    </source>
</reference>
<comment type="caution">
    <text evidence="3">The sequence shown here is derived from an EMBL/GenBank/DDBJ whole genome shotgun (WGS) entry which is preliminary data.</text>
</comment>
<name>A0ABT0XDA2_9ACTN</name>
<keyword evidence="2" id="KW-0732">Signal</keyword>
<feature type="chain" id="PRO_5046702571" evidence="2">
    <location>
        <begin position="30"/>
        <end position="183"/>
    </location>
</feature>
<feature type="region of interest" description="Disordered" evidence="1">
    <location>
        <begin position="30"/>
        <end position="65"/>
    </location>
</feature>
<evidence type="ECO:0000256" key="2">
    <source>
        <dbReference type="SAM" id="SignalP"/>
    </source>
</evidence>
<dbReference type="InterPro" id="IPR005490">
    <property type="entry name" value="LD_TPept_cat_dom"/>
</dbReference>
<dbReference type="RefSeq" id="WP_251419424.1">
    <property type="nucleotide sequence ID" value="NZ_JAMQGM010000068.1"/>
</dbReference>
<dbReference type="Proteomes" id="UP001167160">
    <property type="component" value="Unassembled WGS sequence"/>
</dbReference>
<gene>
    <name evidence="3" type="ORF">M1E25_24795</name>
</gene>
<keyword evidence="4" id="KW-1185">Reference proteome</keyword>
<accession>A0ABT0XDA2</accession>
<dbReference type="EMBL" id="JAMQGM010000068">
    <property type="protein sequence ID" value="MCM2580513.1"/>
    <property type="molecule type" value="Genomic_DNA"/>
</dbReference>
<feature type="compositionally biased region" description="Basic and acidic residues" evidence="1">
    <location>
        <begin position="46"/>
        <end position="58"/>
    </location>
</feature>
<protein>
    <submittedName>
        <fullName evidence="3">L,D-transpeptidase</fullName>
    </submittedName>
</protein>
<feature type="signal peptide" evidence="2">
    <location>
        <begin position="1"/>
        <end position="29"/>
    </location>
</feature>
<dbReference type="CDD" id="cd16913">
    <property type="entry name" value="YkuD_like"/>
    <property type="match status" value="1"/>
</dbReference>
<proteinExistence type="predicted"/>
<evidence type="ECO:0000313" key="3">
    <source>
        <dbReference type="EMBL" id="MCM2580513.1"/>
    </source>
</evidence>
<evidence type="ECO:0000256" key="1">
    <source>
        <dbReference type="SAM" id="MobiDB-lite"/>
    </source>
</evidence>
<organism evidence="3 4">
    <name type="scientific">Streptomyces meridianus</name>
    <dbReference type="NCBI Taxonomy" id="2938945"/>
    <lineage>
        <taxon>Bacteria</taxon>
        <taxon>Bacillati</taxon>
        <taxon>Actinomycetota</taxon>
        <taxon>Actinomycetes</taxon>
        <taxon>Kitasatosporales</taxon>
        <taxon>Streptomycetaceae</taxon>
        <taxon>Streptomyces</taxon>
    </lineage>
</organism>
<evidence type="ECO:0000313" key="4">
    <source>
        <dbReference type="Proteomes" id="UP001167160"/>
    </source>
</evidence>
<sequence length="183" mass="18698">MARSSGTIVAGLTAAALTTVAWFAYQASAAGPEKPDGDRPAATAAEKPHRPAPEREAHPVPADSGRGLRVVYSLGEQRVWLVGVDGKAVRTYRVAASAVAPPAGTHTVTSRTAVTRGSDGVQVEHVVRFATVGTVHIGFSAAADGALPRGEPQAGTGGIRERGADGTALWKFAKLGTKVVVVA</sequence>